<comment type="catalytic activity">
    <reaction evidence="8">
        <text>2-C-methyl-D-erythritol 4-phosphate + NADP(+) = 1-deoxy-D-xylulose 5-phosphate + NADPH + H(+)</text>
        <dbReference type="Rhea" id="RHEA:13717"/>
        <dbReference type="ChEBI" id="CHEBI:15378"/>
        <dbReference type="ChEBI" id="CHEBI:57783"/>
        <dbReference type="ChEBI" id="CHEBI:57792"/>
        <dbReference type="ChEBI" id="CHEBI:58262"/>
        <dbReference type="ChEBI" id="CHEBI:58349"/>
        <dbReference type="EC" id="1.1.1.267"/>
    </reaction>
    <physiologicalReaction direction="right-to-left" evidence="8">
        <dbReference type="Rhea" id="RHEA:13719"/>
    </physiologicalReaction>
</comment>
<feature type="binding site" evidence="9">
    <location>
        <position position="38"/>
    </location>
    <ligand>
        <name>NADPH</name>
        <dbReference type="ChEBI" id="CHEBI:57783"/>
    </ligand>
</feature>
<comment type="cofactor">
    <cofactor evidence="9">
        <name>Mg(2+)</name>
        <dbReference type="ChEBI" id="CHEBI:18420"/>
    </cofactor>
    <cofactor evidence="9">
        <name>Mn(2+)</name>
        <dbReference type="ChEBI" id="CHEBI:29035"/>
    </cofactor>
</comment>
<feature type="binding site" evidence="9">
    <location>
        <position position="14"/>
    </location>
    <ligand>
        <name>NADPH</name>
        <dbReference type="ChEBI" id="CHEBI:57783"/>
    </ligand>
</feature>
<evidence type="ECO:0000256" key="8">
    <source>
        <dbReference type="ARBA" id="ARBA00048543"/>
    </source>
</evidence>
<keyword evidence="9" id="KW-0460">Magnesium</keyword>
<dbReference type="InterPro" id="IPR013512">
    <property type="entry name" value="DXP_reductoisomerase_N"/>
</dbReference>
<feature type="binding site" evidence="9">
    <location>
        <position position="13"/>
    </location>
    <ligand>
        <name>NADPH</name>
        <dbReference type="ChEBI" id="CHEBI:57783"/>
    </ligand>
</feature>
<dbReference type="Gene3D" id="1.10.1740.10">
    <property type="match status" value="1"/>
</dbReference>
<keyword evidence="3 9" id="KW-0479">Metal-binding</keyword>
<keyword evidence="4 9" id="KW-0521">NADP</keyword>
<dbReference type="Proteomes" id="UP000593591">
    <property type="component" value="Chromosome"/>
</dbReference>
<feature type="binding site" evidence="9">
    <location>
        <position position="133"/>
    </location>
    <ligand>
        <name>1-deoxy-D-xylulose 5-phosphate</name>
        <dbReference type="ChEBI" id="CHEBI:57792"/>
    </ligand>
</feature>
<feature type="binding site" evidence="9">
    <location>
        <position position="131"/>
    </location>
    <ligand>
        <name>Mn(2+)</name>
        <dbReference type="ChEBI" id="CHEBI:29035"/>
    </ligand>
</feature>
<evidence type="ECO:0000256" key="3">
    <source>
        <dbReference type="ARBA" id="ARBA00022723"/>
    </source>
</evidence>
<dbReference type="InterPro" id="IPR036169">
    <property type="entry name" value="DXPR_C_sf"/>
</dbReference>
<evidence type="ECO:0000256" key="2">
    <source>
        <dbReference type="ARBA" id="ARBA00006825"/>
    </source>
</evidence>
<evidence type="ECO:0000256" key="7">
    <source>
        <dbReference type="ARBA" id="ARBA00023229"/>
    </source>
</evidence>
<feature type="binding site" evidence="9">
    <location>
        <position position="180"/>
    </location>
    <ligand>
        <name>1-deoxy-D-xylulose 5-phosphate</name>
        <dbReference type="ChEBI" id="CHEBI:57792"/>
    </ligand>
</feature>
<dbReference type="InterPro" id="IPR036291">
    <property type="entry name" value="NAD(P)-bd_dom_sf"/>
</dbReference>
<sequence length="370" mass="40964">MMKKKILVLGCTGSIGSQTLDIARNFPDKFEICGLSCGSNEKKMEELCREFNCKGTVFSKDGISGIEKLIKESSADIAVNGIAGAAGLEPSVLVIKNKIDLALANKETVVMAWPIIRRLAQENHVQILPVDSEHSAIFNLTQKIGTKNISEIIITASGGPFRNYTKEQLQNVTVEQALNHPTWNMGPKITIDSASLANKGLEVIEAVRLFDFDPSRVKVVVHPQSLIHSLVRTNDGVLYAQISDPDMRHPIFGALVWPEYEKNYLTPFDLADHEMTFYKPRMEDFPLLGAAYECAKKGASYTVAFNAANEVAVHAFLNKECSFMDIAKIVSRTLEADWSEVPDSLDKVYEADKKARLSASEILNSILRSR</sequence>
<feature type="binding site" evidence="9">
    <location>
        <position position="107"/>
    </location>
    <ligand>
        <name>NADPH</name>
        <dbReference type="ChEBI" id="CHEBI:57783"/>
    </ligand>
</feature>
<feature type="binding site" evidence="9">
    <location>
        <position position="40"/>
    </location>
    <ligand>
        <name>NADPH</name>
        <dbReference type="ChEBI" id="CHEBI:57783"/>
    </ligand>
</feature>
<feature type="domain" description="DXP reductoisomerase C-terminal" evidence="12">
    <location>
        <begin position="243"/>
        <end position="356"/>
    </location>
</feature>
<protein>
    <recommendedName>
        <fullName evidence="9">1-deoxy-D-xylulose 5-phosphate reductoisomerase</fullName>
        <shortName evidence="9">DXP reductoisomerase</shortName>
        <ecNumber evidence="9">1.1.1.267</ecNumber>
    </recommendedName>
    <alternativeName>
        <fullName evidence="9">1-deoxyxylulose-5-phosphate reductoisomerase</fullName>
    </alternativeName>
    <alternativeName>
        <fullName evidence="9">2-C-methyl-D-erythritol 4-phosphate synthase</fullName>
    </alternativeName>
</protein>
<dbReference type="Pfam" id="PF08436">
    <property type="entry name" value="DXP_redisom_C"/>
    <property type="match status" value="1"/>
</dbReference>
<organism evidence="13 14">
    <name type="scientific">Treponema rectale</name>
    <dbReference type="NCBI Taxonomy" id="744512"/>
    <lineage>
        <taxon>Bacteria</taxon>
        <taxon>Pseudomonadati</taxon>
        <taxon>Spirochaetota</taxon>
        <taxon>Spirochaetia</taxon>
        <taxon>Spirochaetales</taxon>
        <taxon>Treponemataceae</taxon>
        <taxon>Treponema</taxon>
    </lineage>
</organism>
<feature type="domain" description="1-deoxy-D-xylulose 5-phosphate reductoisomerase N-terminal" evidence="10">
    <location>
        <begin position="6"/>
        <end position="56"/>
    </location>
</feature>
<feature type="binding site" evidence="9">
    <location>
        <position position="202"/>
    </location>
    <ligand>
        <name>Mn(2+)</name>
        <dbReference type="ChEBI" id="CHEBI:29035"/>
    </ligand>
</feature>
<dbReference type="PIRSF" id="PIRSF006205">
    <property type="entry name" value="Dxp_reductismrs"/>
    <property type="match status" value="1"/>
</dbReference>
<dbReference type="InterPro" id="IPR013644">
    <property type="entry name" value="DXP_reductoisomerase_C"/>
</dbReference>
<feature type="binding site" evidence="9">
    <location>
        <position position="12"/>
    </location>
    <ligand>
        <name>NADPH</name>
        <dbReference type="ChEBI" id="CHEBI:57783"/>
    </ligand>
</feature>
<feature type="binding site" evidence="9">
    <location>
        <position position="132"/>
    </location>
    <ligand>
        <name>1-deoxy-D-xylulose 5-phosphate</name>
        <dbReference type="ChEBI" id="CHEBI:57792"/>
    </ligand>
</feature>
<feature type="binding site" evidence="9">
    <location>
        <position position="199"/>
    </location>
    <ligand>
        <name>1-deoxy-D-xylulose 5-phosphate</name>
        <dbReference type="ChEBI" id="CHEBI:57792"/>
    </ligand>
</feature>
<dbReference type="PANTHER" id="PTHR30525">
    <property type="entry name" value="1-DEOXY-D-XYLULOSE 5-PHOSPHATE REDUCTOISOMERASE"/>
    <property type="match status" value="1"/>
</dbReference>
<comment type="caution">
    <text evidence="9">Lacks conserved residue(s) required for the propagation of feature annotation.</text>
</comment>
<dbReference type="GO" id="GO:0070402">
    <property type="term" value="F:NADPH binding"/>
    <property type="evidence" value="ECO:0007669"/>
    <property type="project" value="InterPro"/>
</dbReference>
<feature type="binding site" evidence="9">
    <location>
        <position position="133"/>
    </location>
    <ligand>
        <name>Mn(2+)</name>
        <dbReference type="ChEBI" id="CHEBI:29035"/>
    </ligand>
</feature>
<evidence type="ECO:0000256" key="4">
    <source>
        <dbReference type="ARBA" id="ARBA00022857"/>
    </source>
</evidence>
<dbReference type="GO" id="GO:0016853">
    <property type="term" value="F:isomerase activity"/>
    <property type="evidence" value="ECO:0007669"/>
    <property type="project" value="UniProtKB-KW"/>
</dbReference>
<dbReference type="KEGG" id="trc:DYE49_05595"/>
<gene>
    <name evidence="9" type="primary">dxr</name>
    <name evidence="13" type="ORF">DYE49_05595</name>
</gene>
<keyword evidence="6 9" id="KW-0464">Manganese</keyword>
<comment type="pathway">
    <text evidence="1 9">Isoprenoid biosynthesis; isopentenyl diphosphate biosynthesis via DXP pathway; isopentenyl diphosphate from 1-deoxy-D-xylulose 5-phosphate: step 1/6.</text>
</comment>
<feature type="binding site" evidence="9">
    <location>
        <position position="186"/>
    </location>
    <ligand>
        <name>NADPH</name>
        <dbReference type="ChEBI" id="CHEBI:57783"/>
    </ligand>
</feature>
<feature type="binding site" evidence="9">
    <location>
        <position position="198"/>
    </location>
    <ligand>
        <name>1-deoxy-D-xylulose 5-phosphate</name>
        <dbReference type="ChEBI" id="CHEBI:57792"/>
    </ligand>
</feature>
<keyword evidence="5 9" id="KW-0560">Oxidoreductase</keyword>
<keyword evidence="7 9" id="KW-0414">Isoprene biosynthesis</keyword>
<keyword evidence="13" id="KW-0413">Isomerase</keyword>
<dbReference type="GO" id="GO:0051484">
    <property type="term" value="P:isopentenyl diphosphate biosynthetic process, methylerythritol 4-phosphate pathway involved in terpenoid biosynthetic process"/>
    <property type="evidence" value="ECO:0007669"/>
    <property type="project" value="TreeGrafter"/>
</dbReference>
<dbReference type="Pfam" id="PF02670">
    <property type="entry name" value="DXP_reductoisom"/>
    <property type="match status" value="2"/>
</dbReference>
<feature type="binding site" evidence="9">
    <location>
        <position position="15"/>
    </location>
    <ligand>
        <name>NADPH</name>
        <dbReference type="ChEBI" id="CHEBI:57783"/>
    </ligand>
</feature>
<dbReference type="UniPathway" id="UPA00056">
    <property type="reaction ID" value="UER00092"/>
</dbReference>
<dbReference type="SUPFAM" id="SSF55347">
    <property type="entry name" value="Glyceraldehyde-3-phosphate dehydrogenase-like, C-terminal domain"/>
    <property type="match status" value="1"/>
</dbReference>
<dbReference type="GO" id="GO:0030145">
    <property type="term" value="F:manganese ion binding"/>
    <property type="evidence" value="ECO:0007669"/>
    <property type="project" value="TreeGrafter"/>
</dbReference>
<dbReference type="EC" id="1.1.1.267" evidence="9"/>
<feature type="binding site" evidence="9">
    <location>
        <position position="105"/>
    </location>
    <ligand>
        <name>NADPH</name>
        <dbReference type="ChEBI" id="CHEBI:57783"/>
    </ligand>
</feature>
<dbReference type="HAMAP" id="MF_00183">
    <property type="entry name" value="DXP_reductoisom"/>
    <property type="match status" value="1"/>
</dbReference>
<dbReference type="Gene3D" id="3.40.50.720">
    <property type="entry name" value="NAD(P)-binding Rossmann-like Domain"/>
    <property type="match status" value="2"/>
</dbReference>
<evidence type="ECO:0000256" key="1">
    <source>
        <dbReference type="ARBA" id="ARBA00005094"/>
    </source>
</evidence>
<dbReference type="PANTHER" id="PTHR30525:SF0">
    <property type="entry name" value="1-DEOXY-D-XYLULOSE 5-PHOSPHATE REDUCTOISOMERASE, CHLOROPLASTIC"/>
    <property type="match status" value="1"/>
</dbReference>
<name>A0A7M1XJS3_9SPIR</name>
<feature type="domain" description="1-deoxy-D-xylulose 5-phosphate reductoisomerase N-terminal" evidence="10">
    <location>
        <begin position="62"/>
        <end position="112"/>
    </location>
</feature>
<dbReference type="EMBL" id="CP031517">
    <property type="protein sequence ID" value="QOS39956.1"/>
    <property type="molecule type" value="Genomic_DNA"/>
</dbReference>
<comment type="function">
    <text evidence="9">Catalyzes the NADPH-dependent rearrangement and reduction of 1-deoxy-D-xylulose-5-phosphate (DXP) to 2-C-methyl-D-erythritol 4-phosphate (MEP).</text>
</comment>
<dbReference type="InterPro" id="IPR026877">
    <property type="entry name" value="DXPR_C"/>
</dbReference>
<feature type="binding site" evidence="9">
    <location>
        <position position="157"/>
    </location>
    <ligand>
        <name>1-deoxy-D-xylulose 5-phosphate</name>
        <dbReference type="ChEBI" id="CHEBI:57792"/>
    </ligand>
</feature>
<evidence type="ECO:0000313" key="13">
    <source>
        <dbReference type="EMBL" id="QOS39956.1"/>
    </source>
</evidence>
<evidence type="ECO:0000256" key="9">
    <source>
        <dbReference type="HAMAP-Rule" id="MF_00183"/>
    </source>
</evidence>
<feature type="binding site" evidence="9">
    <location>
        <position position="202"/>
    </location>
    <ligand>
        <name>1-deoxy-D-xylulose 5-phosphate</name>
        <dbReference type="ChEBI" id="CHEBI:57792"/>
    </ligand>
</feature>
<dbReference type="Pfam" id="PF13288">
    <property type="entry name" value="DXPR_C"/>
    <property type="match status" value="1"/>
</dbReference>
<evidence type="ECO:0000259" key="11">
    <source>
        <dbReference type="Pfam" id="PF08436"/>
    </source>
</evidence>
<dbReference type="InterPro" id="IPR003821">
    <property type="entry name" value="DXP_reductoisomerase"/>
</dbReference>
<feature type="binding site" evidence="9">
    <location>
        <position position="106"/>
    </location>
    <ligand>
        <name>1-deoxy-D-xylulose 5-phosphate</name>
        <dbReference type="ChEBI" id="CHEBI:57792"/>
    </ligand>
</feature>
<feature type="binding site" evidence="9">
    <location>
        <position position="193"/>
    </location>
    <ligand>
        <name>1-deoxy-D-xylulose 5-phosphate</name>
        <dbReference type="ChEBI" id="CHEBI:57792"/>
    </ligand>
</feature>
<evidence type="ECO:0000256" key="5">
    <source>
        <dbReference type="ARBA" id="ARBA00023002"/>
    </source>
</evidence>
<evidence type="ECO:0000256" key="6">
    <source>
        <dbReference type="ARBA" id="ARBA00023211"/>
    </source>
</evidence>
<evidence type="ECO:0000313" key="14">
    <source>
        <dbReference type="Proteomes" id="UP000593591"/>
    </source>
</evidence>
<accession>A0A7M1XJS3</accession>
<evidence type="ECO:0000259" key="12">
    <source>
        <dbReference type="Pfam" id="PF13288"/>
    </source>
</evidence>
<comment type="similarity">
    <text evidence="2 9">Belongs to the DXR family.</text>
</comment>
<dbReference type="NCBIfam" id="TIGR00243">
    <property type="entry name" value="Dxr"/>
    <property type="match status" value="1"/>
</dbReference>
<evidence type="ECO:0000259" key="10">
    <source>
        <dbReference type="Pfam" id="PF02670"/>
    </source>
</evidence>
<proteinExistence type="inferred from homology"/>
<dbReference type="SUPFAM" id="SSF69055">
    <property type="entry name" value="1-deoxy-D-xylulose-5-phosphate reductoisomerase, C-terminal domain"/>
    <property type="match status" value="1"/>
</dbReference>
<dbReference type="SUPFAM" id="SSF51735">
    <property type="entry name" value="NAD(P)-binding Rossmann-fold domains"/>
    <property type="match status" value="1"/>
</dbReference>
<feature type="domain" description="1-deoxy-D-xylulose 5-phosphate reductoisomerase C-terminal" evidence="11">
    <location>
        <begin position="127"/>
        <end position="210"/>
    </location>
</feature>
<dbReference type="GO" id="GO:0030604">
    <property type="term" value="F:1-deoxy-D-xylulose-5-phosphate reductoisomerase activity"/>
    <property type="evidence" value="ECO:0007669"/>
    <property type="project" value="UniProtKB-UniRule"/>
</dbReference>
<reference evidence="13 14" key="1">
    <citation type="submission" date="2018-08" db="EMBL/GenBank/DDBJ databases">
        <title>The first complete genome of Treponema rectale (CHPAT), a commensal spirochete of the bovine rectum.</title>
        <authorList>
            <person name="Staton G.J."/>
            <person name="Clegg S.R."/>
            <person name="Carter S.D."/>
            <person name="Radford A.D."/>
            <person name="Darby A."/>
            <person name="Hall N."/>
            <person name="Birtles R.J."/>
            <person name="Evans N.J."/>
        </authorList>
    </citation>
    <scope>NUCLEOTIDE SEQUENCE [LARGE SCALE GENOMIC DNA]</scope>
    <source>
        <strain evidence="13 14">CHPA</strain>
    </source>
</reference>
<dbReference type="AlphaFoldDB" id="A0A7M1XJS3"/>